<feature type="transmembrane region" description="Helical" evidence="7">
    <location>
        <begin position="284"/>
        <end position="309"/>
    </location>
</feature>
<dbReference type="Pfam" id="PF12704">
    <property type="entry name" value="MacB_PCD"/>
    <property type="match status" value="1"/>
</dbReference>
<evidence type="ECO:0000256" key="1">
    <source>
        <dbReference type="ARBA" id="ARBA00004651"/>
    </source>
</evidence>
<comment type="caution">
    <text evidence="10">The sequence shown here is derived from an EMBL/GenBank/DDBJ whole genome shotgun (WGS) entry which is preliminary data.</text>
</comment>
<dbReference type="Proteomes" id="UP000177996">
    <property type="component" value="Unassembled WGS sequence"/>
</dbReference>
<feature type="transmembrane region" description="Helical" evidence="7">
    <location>
        <begin position="330"/>
        <end position="359"/>
    </location>
</feature>
<feature type="domain" description="MacB-like periplasmic core" evidence="9">
    <location>
        <begin position="22"/>
        <end position="245"/>
    </location>
</feature>
<evidence type="ECO:0000256" key="6">
    <source>
        <dbReference type="ARBA" id="ARBA00038076"/>
    </source>
</evidence>
<keyword evidence="2" id="KW-1003">Cell membrane</keyword>
<feature type="transmembrane region" description="Helical" evidence="7">
    <location>
        <begin position="379"/>
        <end position="397"/>
    </location>
</feature>
<dbReference type="Pfam" id="PF02687">
    <property type="entry name" value="FtsX"/>
    <property type="match status" value="1"/>
</dbReference>
<dbReference type="AlphaFoldDB" id="A0A1G2D3W1"/>
<evidence type="ECO:0000259" key="8">
    <source>
        <dbReference type="Pfam" id="PF02687"/>
    </source>
</evidence>
<evidence type="ECO:0000256" key="7">
    <source>
        <dbReference type="SAM" id="Phobius"/>
    </source>
</evidence>
<comment type="similarity">
    <text evidence="6">Belongs to the ABC-4 integral membrane protein family.</text>
</comment>
<keyword evidence="3 7" id="KW-0812">Transmembrane</keyword>
<dbReference type="GO" id="GO:0005886">
    <property type="term" value="C:plasma membrane"/>
    <property type="evidence" value="ECO:0007669"/>
    <property type="project" value="UniProtKB-SubCell"/>
</dbReference>
<proteinExistence type="inferred from homology"/>
<keyword evidence="5 7" id="KW-0472">Membrane</keyword>
<organism evidence="10 11">
    <name type="scientific">Candidatus Lloydbacteria bacterium RIFCSPHIGHO2_02_FULL_50_13</name>
    <dbReference type="NCBI Taxonomy" id="1798661"/>
    <lineage>
        <taxon>Bacteria</taxon>
        <taxon>Candidatus Lloydiibacteriota</taxon>
    </lineage>
</organism>
<dbReference type="GO" id="GO:0022857">
    <property type="term" value="F:transmembrane transporter activity"/>
    <property type="evidence" value="ECO:0007669"/>
    <property type="project" value="TreeGrafter"/>
</dbReference>
<gene>
    <name evidence="10" type="ORF">A3D65_00410</name>
</gene>
<feature type="transmembrane region" description="Helical" evidence="7">
    <location>
        <begin position="24"/>
        <end position="43"/>
    </location>
</feature>
<dbReference type="PANTHER" id="PTHR30572:SF4">
    <property type="entry name" value="ABC TRANSPORTER PERMEASE YTRF"/>
    <property type="match status" value="1"/>
</dbReference>
<evidence type="ECO:0008006" key="12">
    <source>
        <dbReference type="Google" id="ProtNLM"/>
    </source>
</evidence>
<evidence type="ECO:0000256" key="5">
    <source>
        <dbReference type="ARBA" id="ARBA00023136"/>
    </source>
</evidence>
<comment type="subcellular location">
    <subcellularLocation>
        <location evidence="1">Cell membrane</location>
        <topology evidence="1">Multi-pass membrane protein</topology>
    </subcellularLocation>
</comment>
<feature type="domain" description="ABC3 transporter permease C-terminal" evidence="8">
    <location>
        <begin position="288"/>
        <end position="407"/>
    </location>
</feature>
<sequence length="414" mass="44589">MASLYYTGKTAYHAVWANKVRSGLTVLGIVIGITAIMLIVSIGEGAQRLILGQIEGLGAETIVLRPGREPKGPTDFAQTLFADSLKARELEALKHKENVPELVATAPVVFLSDSVSYQGEVEYPSIFGWSAEFMASMMKVELKSGTLFDENDIKQSATVAVIGSKVAEKLFGGEDPLGKSVRVRNTNFRIVAVLKPGNSGLFNVDNMLVVPYTAALTYLSQQKHYSEIMIKVSSPEVVARSVEDITLTLRELHNITDPAKDDFYMETQQGTIDQIGTILSVLTAFLSAVVAISLVVGGIGVMNVMLVSVTERTKEIGLRKALGARNHDILVQFLLEAIFLTIVGGVIGVTLGVFLGYLASIALSQGLGVDWVFTFPWKAMLVGLGVSAVVGLIFGIYPASQASKKSPIEALRYE</sequence>
<dbReference type="InterPro" id="IPR050250">
    <property type="entry name" value="Macrolide_Exporter_MacB"/>
</dbReference>
<evidence type="ECO:0000256" key="4">
    <source>
        <dbReference type="ARBA" id="ARBA00022989"/>
    </source>
</evidence>
<dbReference type="EMBL" id="MHLL01000037">
    <property type="protein sequence ID" value="OGZ08336.1"/>
    <property type="molecule type" value="Genomic_DNA"/>
</dbReference>
<evidence type="ECO:0000259" key="9">
    <source>
        <dbReference type="Pfam" id="PF12704"/>
    </source>
</evidence>
<dbReference type="InterPro" id="IPR025857">
    <property type="entry name" value="MacB_PCD"/>
</dbReference>
<dbReference type="STRING" id="1798661.A3D65_00410"/>
<evidence type="ECO:0000256" key="2">
    <source>
        <dbReference type="ARBA" id="ARBA00022475"/>
    </source>
</evidence>
<evidence type="ECO:0000256" key="3">
    <source>
        <dbReference type="ARBA" id="ARBA00022692"/>
    </source>
</evidence>
<protein>
    <recommendedName>
        <fullName evidence="12">Multidrug ABC transporter substrate-binding protein</fullName>
    </recommendedName>
</protein>
<dbReference type="PANTHER" id="PTHR30572">
    <property type="entry name" value="MEMBRANE COMPONENT OF TRANSPORTER-RELATED"/>
    <property type="match status" value="1"/>
</dbReference>
<reference evidence="10 11" key="1">
    <citation type="journal article" date="2016" name="Nat. Commun.">
        <title>Thousands of microbial genomes shed light on interconnected biogeochemical processes in an aquifer system.</title>
        <authorList>
            <person name="Anantharaman K."/>
            <person name="Brown C.T."/>
            <person name="Hug L.A."/>
            <person name="Sharon I."/>
            <person name="Castelle C.J."/>
            <person name="Probst A.J."/>
            <person name="Thomas B.C."/>
            <person name="Singh A."/>
            <person name="Wilkins M.J."/>
            <person name="Karaoz U."/>
            <person name="Brodie E.L."/>
            <person name="Williams K.H."/>
            <person name="Hubbard S.S."/>
            <person name="Banfield J.F."/>
        </authorList>
    </citation>
    <scope>NUCLEOTIDE SEQUENCE [LARGE SCALE GENOMIC DNA]</scope>
</reference>
<evidence type="ECO:0000313" key="10">
    <source>
        <dbReference type="EMBL" id="OGZ08336.1"/>
    </source>
</evidence>
<name>A0A1G2D3W1_9BACT</name>
<evidence type="ECO:0000313" key="11">
    <source>
        <dbReference type="Proteomes" id="UP000177996"/>
    </source>
</evidence>
<dbReference type="InterPro" id="IPR003838">
    <property type="entry name" value="ABC3_permease_C"/>
</dbReference>
<keyword evidence="4 7" id="KW-1133">Transmembrane helix</keyword>
<accession>A0A1G2D3W1</accession>